<proteinExistence type="predicted"/>
<accession>A0ABU5ICX3</accession>
<gene>
    <name evidence="1" type="ORF">SM757_10380</name>
</gene>
<organism evidence="1 2">
    <name type="scientific">Azohydromonas lata</name>
    <dbReference type="NCBI Taxonomy" id="45677"/>
    <lineage>
        <taxon>Bacteria</taxon>
        <taxon>Pseudomonadati</taxon>
        <taxon>Pseudomonadota</taxon>
        <taxon>Betaproteobacteria</taxon>
        <taxon>Burkholderiales</taxon>
        <taxon>Sphaerotilaceae</taxon>
        <taxon>Azohydromonas</taxon>
    </lineage>
</organism>
<dbReference type="RefSeq" id="WP_322465403.1">
    <property type="nucleotide sequence ID" value="NZ_JAXOJX010000013.1"/>
</dbReference>
<keyword evidence="2" id="KW-1185">Reference proteome</keyword>
<evidence type="ECO:0008006" key="3">
    <source>
        <dbReference type="Google" id="ProtNLM"/>
    </source>
</evidence>
<protein>
    <recommendedName>
        <fullName evidence="3">HNH endonuclease</fullName>
    </recommendedName>
</protein>
<sequence length="150" mass="17021">MPIKPENAGRYPADWPEVHRRICEREGYRCKHCGAPDRERIARGTGKDAGTYMTSDAQVFDAETGELLTEQYRHTDYELDHMVTIVLTVAHLDQVIEHGDDENLAALCQRCHLQLDRPFNLAKAWLTRHNGRGVSDMFGFDGTVPLLVSI</sequence>
<name>A0ABU5ICX3_9BURK</name>
<evidence type="ECO:0000313" key="2">
    <source>
        <dbReference type="Proteomes" id="UP001293718"/>
    </source>
</evidence>
<comment type="caution">
    <text evidence="1">The sequence shown here is derived from an EMBL/GenBank/DDBJ whole genome shotgun (WGS) entry which is preliminary data.</text>
</comment>
<evidence type="ECO:0000313" key="1">
    <source>
        <dbReference type="EMBL" id="MDZ5456974.1"/>
    </source>
</evidence>
<dbReference type="EMBL" id="JAXOJX010000013">
    <property type="protein sequence ID" value="MDZ5456974.1"/>
    <property type="molecule type" value="Genomic_DNA"/>
</dbReference>
<dbReference type="Proteomes" id="UP001293718">
    <property type="component" value="Unassembled WGS sequence"/>
</dbReference>
<reference evidence="1 2" key="1">
    <citation type="submission" date="2023-11" db="EMBL/GenBank/DDBJ databases">
        <title>Draft genome of Azohydromonas lata strain H1 (DSM1123), a polyhydroxyalkanoate producer.</title>
        <authorList>
            <person name="Traversa D."/>
            <person name="D'Addabbo P."/>
            <person name="Pazzani C."/>
            <person name="Manzari C."/>
            <person name="Chiara M."/>
            <person name="Scrascia M."/>
        </authorList>
    </citation>
    <scope>NUCLEOTIDE SEQUENCE [LARGE SCALE GENOMIC DNA]</scope>
    <source>
        <strain evidence="1 2">H1</strain>
    </source>
</reference>